<evidence type="ECO:0000313" key="3">
    <source>
        <dbReference type="Proteomes" id="UP000198718"/>
    </source>
</evidence>
<evidence type="ECO:0000313" key="2">
    <source>
        <dbReference type="EMBL" id="SDK98828.1"/>
    </source>
</evidence>
<keyword evidence="3" id="KW-1185">Reference proteome</keyword>
<evidence type="ECO:0008006" key="4">
    <source>
        <dbReference type="Google" id="ProtNLM"/>
    </source>
</evidence>
<organism evidence="2 3">
    <name type="scientific">Natronincola ferrireducens</name>
    <dbReference type="NCBI Taxonomy" id="393762"/>
    <lineage>
        <taxon>Bacteria</taxon>
        <taxon>Bacillati</taxon>
        <taxon>Bacillota</taxon>
        <taxon>Clostridia</taxon>
        <taxon>Peptostreptococcales</taxon>
        <taxon>Natronincolaceae</taxon>
        <taxon>Natronincola</taxon>
    </lineage>
</organism>
<accession>A0A1G9GDP0</accession>
<reference evidence="2 3" key="1">
    <citation type="submission" date="2016-10" db="EMBL/GenBank/DDBJ databases">
        <authorList>
            <person name="de Groot N.N."/>
        </authorList>
    </citation>
    <scope>NUCLEOTIDE SEQUENCE [LARGE SCALE GENOMIC DNA]</scope>
    <source>
        <strain evidence="2 3">DSM 18346</strain>
    </source>
</reference>
<dbReference type="AlphaFoldDB" id="A0A1G9GDP0"/>
<dbReference type="Proteomes" id="UP000198718">
    <property type="component" value="Unassembled WGS sequence"/>
</dbReference>
<keyword evidence="1" id="KW-0732">Signal</keyword>
<gene>
    <name evidence="2" type="ORF">SAMN05660472_02391</name>
</gene>
<dbReference type="EMBL" id="FNFP01000006">
    <property type="protein sequence ID" value="SDK98828.1"/>
    <property type="molecule type" value="Genomic_DNA"/>
</dbReference>
<evidence type="ECO:0000256" key="1">
    <source>
        <dbReference type="SAM" id="SignalP"/>
    </source>
</evidence>
<name>A0A1G9GDP0_9FIRM</name>
<dbReference type="STRING" id="393762.SAMN05660472_02391"/>
<sequence length="159" mass="17339">MMKKKLMITATTIGLVGLAGLMASPVFANEAVEAKNNFRWGQERTSTIEMVAEKVNVPLEDLLEEKLGSSCLEVFSSYGISLEDIGAMKLQERFAVVEAAVEAGKITAEEAASIKEKLADHGFLLDGQGPHQGNRQGIKIARQLKLQRNTEGRGPRVNR</sequence>
<feature type="signal peptide" evidence="1">
    <location>
        <begin position="1"/>
        <end position="28"/>
    </location>
</feature>
<proteinExistence type="predicted"/>
<protein>
    <recommendedName>
        <fullName evidence="4">DUF2680 domain-containing protein</fullName>
    </recommendedName>
</protein>
<feature type="chain" id="PRO_5011580729" description="DUF2680 domain-containing protein" evidence="1">
    <location>
        <begin position="29"/>
        <end position="159"/>
    </location>
</feature>